<dbReference type="CDD" id="cd07571">
    <property type="entry name" value="ALP_N-acyl_transferase"/>
    <property type="match status" value="1"/>
</dbReference>
<evidence type="ECO:0000313" key="11">
    <source>
        <dbReference type="EMBL" id="SUO93533.1"/>
    </source>
</evidence>
<keyword evidence="6 9" id="KW-1133">Transmembrane helix</keyword>
<keyword evidence="7 9" id="KW-0472">Membrane</keyword>
<accession>A0A380MNQ6</accession>
<sequence length="490" mass="54938">MHSLISFVLGSLLSLSFAPFNLWWLAFISLTGIFVLWLTSLHPGRIGFLFGLGNFTTGVYWVYISLNTYGDAPLAFAILANITLILYLSLYPMLVGWLLGKLSVRKSLYRAALIPLLWLIAEFIRSYVLTGFPWLSIGYSQMSSFLHNLAPIFGSYGVGLVLACLCTLFAYSIVKRTPYPIIIAIFIIAISAFTKNLHFTKPMGEAFSVALVQGNASQYTKFDPNQMYKDLDDYIALSANRKESVIIWPETAIAFMENAVKDNFLIPLDKLYYDKKQTLVTGIATGNLDKDYYNSVITLGNGSRRYSKEHLLPFGEFTPMKPVFNLFNKYVDIPMSDFSRGGENQKPILTNGIPAGASICYEAAFGRVVRQSLPNAQYLINVSNDGWFQDSIAADQHLQMNQMRALELGREMARATNNGYTVFIDHHGHIISSLPRFEQGVLAGKIQPRIGLTPYAKYGNNLFLFLLALYAIIVGLMYPMQNRDGKYLSS</sequence>
<comment type="pathway">
    <text evidence="9">Protein modification; lipoprotein biosynthesis (N-acyl transfer).</text>
</comment>
<comment type="subcellular location">
    <subcellularLocation>
        <location evidence="1 9">Cell membrane</location>
        <topology evidence="1 9">Multi-pass membrane protein</topology>
    </subcellularLocation>
</comment>
<evidence type="ECO:0000256" key="8">
    <source>
        <dbReference type="ARBA" id="ARBA00023315"/>
    </source>
</evidence>
<dbReference type="HAMAP" id="MF_01148">
    <property type="entry name" value="Lnt"/>
    <property type="match status" value="1"/>
</dbReference>
<keyword evidence="12" id="KW-1185">Reference proteome</keyword>
<evidence type="ECO:0000256" key="1">
    <source>
        <dbReference type="ARBA" id="ARBA00004651"/>
    </source>
</evidence>
<feature type="domain" description="CN hydrolase" evidence="10">
    <location>
        <begin position="212"/>
        <end position="448"/>
    </location>
</feature>
<evidence type="ECO:0000256" key="5">
    <source>
        <dbReference type="ARBA" id="ARBA00022692"/>
    </source>
</evidence>
<evidence type="ECO:0000259" key="10">
    <source>
        <dbReference type="PROSITE" id="PS50263"/>
    </source>
</evidence>
<gene>
    <name evidence="9 11" type="primary">lnt</name>
    <name evidence="11" type="ORF">NCTC13337_00285</name>
</gene>
<proteinExistence type="inferred from homology"/>
<dbReference type="AlphaFoldDB" id="A0A380MNQ6"/>
<dbReference type="SUPFAM" id="SSF56317">
    <property type="entry name" value="Carbon-nitrogen hydrolase"/>
    <property type="match status" value="1"/>
</dbReference>
<reference evidence="11 12" key="1">
    <citation type="submission" date="2018-06" db="EMBL/GenBank/DDBJ databases">
        <authorList>
            <consortium name="Pathogen Informatics"/>
            <person name="Doyle S."/>
        </authorList>
    </citation>
    <scope>NUCLEOTIDE SEQUENCE [LARGE SCALE GENOMIC DNA]</scope>
    <source>
        <strain evidence="11 12">NCTC13337</strain>
    </source>
</reference>
<evidence type="ECO:0000256" key="2">
    <source>
        <dbReference type="ARBA" id="ARBA00010065"/>
    </source>
</evidence>
<dbReference type="NCBIfam" id="TIGR00546">
    <property type="entry name" value="lnt"/>
    <property type="match status" value="1"/>
</dbReference>
<keyword evidence="11" id="KW-0449">Lipoprotein</keyword>
<feature type="transmembrane region" description="Helical" evidence="9">
    <location>
        <begin position="20"/>
        <end position="39"/>
    </location>
</feature>
<keyword evidence="5 9" id="KW-0812">Transmembrane</keyword>
<dbReference type="GO" id="GO:0016410">
    <property type="term" value="F:N-acyltransferase activity"/>
    <property type="evidence" value="ECO:0007669"/>
    <property type="project" value="UniProtKB-UniRule"/>
</dbReference>
<dbReference type="GO" id="GO:0005886">
    <property type="term" value="C:plasma membrane"/>
    <property type="evidence" value="ECO:0007669"/>
    <property type="project" value="UniProtKB-SubCell"/>
</dbReference>
<evidence type="ECO:0000256" key="3">
    <source>
        <dbReference type="ARBA" id="ARBA00022475"/>
    </source>
</evidence>
<protein>
    <recommendedName>
        <fullName evidence="9">Apolipoprotein N-acyltransferase</fullName>
        <shortName evidence="9">ALP N-acyltransferase</shortName>
        <ecNumber evidence="9">2.3.1.269</ecNumber>
    </recommendedName>
</protein>
<feature type="transmembrane region" description="Helical" evidence="9">
    <location>
        <begin position="462"/>
        <end position="480"/>
    </location>
</feature>
<evidence type="ECO:0000256" key="7">
    <source>
        <dbReference type="ARBA" id="ARBA00023136"/>
    </source>
</evidence>
<evidence type="ECO:0000256" key="9">
    <source>
        <dbReference type="HAMAP-Rule" id="MF_01148"/>
    </source>
</evidence>
<evidence type="ECO:0000256" key="4">
    <source>
        <dbReference type="ARBA" id="ARBA00022679"/>
    </source>
</evidence>
<dbReference type="Gene3D" id="3.60.110.10">
    <property type="entry name" value="Carbon-nitrogen hydrolase"/>
    <property type="match status" value="1"/>
</dbReference>
<dbReference type="InterPro" id="IPR003010">
    <property type="entry name" value="C-N_Hydrolase"/>
</dbReference>
<comment type="catalytic activity">
    <reaction evidence="9">
        <text>N-terminal S-1,2-diacyl-sn-glyceryl-L-cysteinyl-[lipoprotein] + a glycerophospholipid = N-acyl-S-1,2-diacyl-sn-glyceryl-L-cysteinyl-[lipoprotein] + a 2-acyl-sn-glycero-3-phospholipid + H(+)</text>
        <dbReference type="Rhea" id="RHEA:48228"/>
        <dbReference type="Rhea" id="RHEA-COMP:14681"/>
        <dbReference type="Rhea" id="RHEA-COMP:14684"/>
        <dbReference type="ChEBI" id="CHEBI:15378"/>
        <dbReference type="ChEBI" id="CHEBI:136912"/>
        <dbReference type="ChEBI" id="CHEBI:140656"/>
        <dbReference type="ChEBI" id="CHEBI:140657"/>
        <dbReference type="ChEBI" id="CHEBI:140660"/>
        <dbReference type="EC" id="2.3.1.269"/>
    </reaction>
</comment>
<dbReference type="InterPro" id="IPR036526">
    <property type="entry name" value="C-N_Hydrolase_sf"/>
</dbReference>
<feature type="transmembrane region" description="Helical" evidence="9">
    <location>
        <begin position="76"/>
        <end position="99"/>
    </location>
</feature>
<dbReference type="PANTHER" id="PTHR38686:SF1">
    <property type="entry name" value="APOLIPOPROTEIN N-ACYLTRANSFERASE"/>
    <property type="match status" value="1"/>
</dbReference>
<keyword evidence="3 9" id="KW-1003">Cell membrane</keyword>
<dbReference type="Proteomes" id="UP000254601">
    <property type="component" value="Unassembled WGS sequence"/>
</dbReference>
<feature type="transmembrane region" description="Helical" evidence="9">
    <location>
        <begin position="111"/>
        <end position="129"/>
    </location>
</feature>
<evidence type="ECO:0000313" key="12">
    <source>
        <dbReference type="Proteomes" id="UP000254601"/>
    </source>
</evidence>
<dbReference type="EC" id="2.3.1.269" evidence="9"/>
<dbReference type="GO" id="GO:0042158">
    <property type="term" value="P:lipoprotein biosynthetic process"/>
    <property type="evidence" value="ECO:0007669"/>
    <property type="project" value="UniProtKB-UniRule"/>
</dbReference>
<dbReference type="InterPro" id="IPR045378">
    <property type="entry name" value="LNT_N"/>
</dbReference>
<dbReference type="Pfam" id="PF20154">
    <property type="entry name" value="LNT_N"/>
    <property type="match status" value="1"/>
</dbReference>
<dbReference type="RefSeq" id="WP_072576061.1">
    <property type="nucleotide sequence ID" value="NZ_LWHB01000048.1"/>
</dbReference>
<dbReference type="InterPro" id="IPR004563">
    <property type="entry name" value="Apolipo_AcylTrfase"/>
</dbReference>
<feature type="transmembrane region" description="Helical" evidence="9">
    <location>
        <begin position="178"/>
        <end position="194"/>
    </location>
</feature>
<name>A0A380MNQ6_9GAMM</name>
<keyword evidence="4 9" id="KW-0808">Transferase</keyword>
<keyword evidence="8 9" id="KW-0012">Acyltransferase</keyword>
<dbReference type="UniPathway" id="UPA00666"/>
<evidence type="ECO:0000256" key="6">
    <source>
        <dbReference type="ARBA" id="ARBA00022989"/>
    </source>
</evidence>
<dbReference type="PROSITE" id="PS50263">
    <property type="entry name" value="CN_HYDROLASE"/>
    <property type="match status" value="1"/>
</dbReference>
<organism evidence="11 12">
    <name type="scientific">Suttonella ornithocola</name>
    <dbReference type="NCBI Taxonomy" id="279832"/>
    <lineage>
        <taxon>Bacteria</taxon>
        <taxon>Pseudomonadati</taxon>
        <taxon>Pseudomonadota</taxon>
        <taxon>Gammaproteobacteria</taxon>
        <taxon>Cardiobacteriales</taxon>
        <taxon>Cardiobacteriaceae</taxon>
        <taxon>Suttonella</taxon>
    </lineage>
</organism>
<feature type="transmembrane region" description="Helical" evidence="9">
    <location>
        <begin position="46"/>
        <end position="64"/>
    </location>
</feature>
<comment type="similarity">
    <text evidence="2 9">Belongs to the CN hydrolase family. Apolipoprotein N-acyltransferase subfamily.</text>
</comment>
<comment type="function">
    <text evidence="9">Catalyzes the phospholipid dependent N-acylation of the N-terminal cysteine of apolipoprotein, the last step in lipoprotein maturation.</text>
</comment>
<dbReference type="EMBL" id="UHIC01000001">
    <property type="protein sequence ID" value="SUO93533.1"/>
    <property type="molecule type" value="Genomic_DNA"/>
</dbReference>
<dbReference type="Pfam" id="PF00795">
    <property type="entry name" value="CN_hydrolase"/>
    <property type="match status" value="1"/>
</dbReference>
<dbReference type="OrthoDB" id="9804277at2"/>
<dbReference type="PANTHER" id="PTHR38686">
    <property type="entry name" value="APOLIPOPROTEIN N-ACYLTRANSFERASE"/>
    <property type="match status" value="1"/>
</dbReference>
<feature type="transmembrane region" description="Helical" evidence="9">
    <location>
        <begin position="149"/>
        <end position="171"/>
    </location>
</feature>